<gene>
    <name evidence="1" type="ORF">N783_04895</name>
</gene>
<name>A0A0A5GF09_9BACI</name>
<comment type="caution">
    <text evidence="1">The sequence shown here is derived from an EMBL/GenBank/DDBJ whole genome shotgun (WGS) entry which is preliminary data.</text>
</comment>
<dbReference type="AlphaFoldDB" id="A0A0A5GF09"/>
<dbReference type="Proteomes" id="UP000030403">
    <property type="component" value="Unassembled WGS sequence"/>
</dbReference>
<reference evidence="1 2" key="1">
    <citation type="submission" date="2013-08" db="EMBL/GenBank/DDBJ databases">
        <authorList>
            <person name="Huang J."/>
            <person name="Wang G."/>
        </authorList>
    </citation>
    <scope>NUCLEOTIDE SEQUENCE [LARGE SCALE GENOMIC DNA]</scope>
    <source>
        <strain evidence="1 2">BH030004</strain>
    </source>
</reference>
<protein>
    <submittedName>
        <fullName evidence="1">Uncharacterized protein</fullName>
    </submittedName>
</protein>
<keyword evidence="2" id="KW-1185">Reference proteome</keyword>
<accession>A0A0A5GF09</accession>
<sequence>MQYCTPKLNYLPLGGRFFMWNVDFGNKQRVDDFDAI</sequence>
<dbReference type="EMBL" id="AVPF01000013">
    <property type="protein sequence ID" value="KGX89705.1"/>
    <property type="molecule type" value="Genomic_DNA"/>
</dbReference>
<evidence type="ECO:0000313" key="1">
    <source>
        <dbReference type="EMBL" id="KGX89705.1"/>
    </source>
</evidence>
<proteinExistence type="predicted"/>
<organism evidence="1 2">
    <name type="scientific">Pontibacillus marinus BH030004 = DSM 16465</name>
    <dbReference type="NCBI Taxonomy" id="1385511"/>
    <lineage>
        <taxon>Bacteria</taxon>
        <taxon>Bacillati</taxon>
        <taxon>Bacillota</taxon>
        <taxon>Bacilli</taxon>
        <taxon>Bacillales</taxon>
        <taxon>Bacillaceae</taxon>
        <taxon>Pontibacillus</taxon>
    </lineage>
</organism>
<evidence type="ECO:0000313" key="2">
    <source>
        <dbReference type="Proteomes" id="UP000030403"/>
    </source>
</evidence>